<dbReference type="EMBL" id="JBIAQY010000009">
    <property type="protein sequence ID" value="MFF3570978.1"/>
    <property type="molecule type" value="Genomic_DNA"/>
</dbReference>
<organism evidence="1 2">
    <name type="scientific">Nocardia jiangxiensis</name>
    <dbReference type="NCBI Taxonomy" id="282685"/>
    <lineage>
        <taxon>Bacteria</taxon>
        <taxon>Bacillati</taxon>
        <taxon>Actinomycetota</taxon>
        <taxon>Actinomycetes</taxon>
        <taxon>Mycobacteriales</taxon>
        <taxon>Nocardiaceae</taxon>
        <taxon>Nocardia</taxon>
    </lineage>
</organism>
<comment type="caution">
    <text evidence="1">The sequence shown here is derived from an EMBL/GenBank/DDBJ whole genome shotgun (WGS) entry which is preliminary data.</text>
</comment>
<accession>A0ABW6S3W2</accession>
<reference evidence="1 2" key="1">
    <citation type="submission" date="2024-10" db="EMBL/GenBank/DDBJ databases">
        <title>The Natural Products Discovery Center: Release of the First 8490 Sequenced Strains for Exploring Actinobacteria Biosynthetic Diversity.</title>
        <authorList>
            <person name="Kalkreuter E."/>
            <person name="Kautsar S.A."/>
            <person name="Yang D."/>
            <person name="Bader C.D."/>
            <person name="Teijaro C.N."/>
            <person name="Fluegel L."/>
            <person name="Davis C.M."/>
            <person name="Simpson J.R."/>
            <person name="Lauterbach L."/>
            <person name="Steele A.D."/>
            <person name="Gui C."/>
            <person name="Meng S."/>
            <person name="Li G."/>
            <person name="Viehrig K."/>
            <person name="Ye F."/>
            <person name="Su P."/>
            <person name="Kiefer A.F."/>
            <person name="Nichols A."/>
            <person name="Cepeda A.J."/>
            <person name="Yan W."/>
            <person name="Fan B."/>
            <person name="Jiang Y."/>
            <person name="Adhikari A."/>
            <person name="Zheng C.-J."/>
            <person name="Schuster L."/>
            <person name="Cowan T.M."/>
            <person name="Smanski M.J."/>
            <person name="Chevrette M.G."/>
            <person name="De Carvalho L.P.S."/>
            <person name="Shen B."/>
        </authorList>
    </citation>
    <scope>NUCLEOTIDE SEQUENCE [LARGE SCALE GENOMIC DNA]</scope>
    <source>
        <strain evidence="1 2">NPDC002593</strain>
    </source>
</reference>
<proteinExistence type="predicted"/>
<dbReference type="RefSeq" id="WP_387405114.1">
    <property type="nucleotide sequence ID" value="NZ_JBIAQY010000009.1"/>
</dbReference>
<evidence type="ECO:0000313" key="2">
    <source>
        <dbReference type="Proteomes" id="UP001601992"/>
    </source>
</evidence>
<sequence>MFSGVGDPDALVIAEFMRQTPPRLPDDLTTAQVDAWLELAELVSDTEFERTMRKMVLSGGSDYRIDFGLRIRPLVLEHAGQAVEQGMHPNPIPAVRFSTASCLPTSVRPIPRHYSNGWIWSPKRESNGTGNC</sequence>
<keyword evidence="2" id="KW-1185">Reference proteome</keyword>
<dbReference type="Proteomes" id="UP001601992">
    <property type="component" value="Unassembled WGS sequence"/>
</dbReference>
<gene>
    <name evidence="1" type="ORF">ACFYXQ_24675</name>
</gene>
<evidence type="ECO:0000313" key="1">
    <source>
        <dbReference type="EMBL" id="MFF3570978.1"/>
    </source>
</evidence>
<name>A0ABW6S3W2_9NOCA</name>
<protein>
    <submittedName>
        <fullName evidence="1">Uncharacterized protein</fullName>
    </submittedName>
</protein>